<dbReference type="InterPro" id="IPR006282">
    <property type="entry name" value="Thi_PPkinase"/>
</dbReference>
<dbReference type="Pfam" id="PF04263">
    <property type="entry name" value="TPK_catalytic"/>
    <property type="match status" value="1"/>
</dbReference>
<dbReference type="SUPFAM" id="SSF63999">
    <property type="entry name" value="Thiamin pyrophosphokinase, catalytic domain"/>
    <property type="match status" value="1"/>
</dbReference>
<gene>
    <name evidence="6" type="ORF">GCM10023209_14410</name>
</gene>
<organism evidence="6 7">
    <name type="scientific">[Roseibacterium] beibuensis</name>
    <dbReference type="NCBI Taxonomy" id="1193142"/>
    <lineage>
        <taxon>Bacteria</taxon>
        <taxon>Pseudomonadati</taxon>
        <taxon>Pseudomonadota</taxon>
        <taxon>Alphaproteobacteria</taxon>
        <taxon>Rhodobacterales</taxon>
        <taxon>Roseobacteraceae</taxon>
        <taxon>Roseicyclus</taxon>
    </lineage>
</organism>
<reference evidence="7" key="1">
    <citation type="journal article" date="2019" name="Int. J. Syst. Evol. Microbiol.">
        <title>The Global Catalogue of Microorganisms (GCM) 10K type strain sequencing project: providing services to taxonomists for standard genome sequencing and annotation.</title>
        <authorList>
            <consortium name="The Broad Institute Genomics Platform"/>
            <consortium name="The Broad Institute Genome Sequencing Center for Infectious Disease"/>
            <person name="Wu L."/>
            <person name="Ma J."/>
        </authorList>
    </citation>
    <scope>NUCLEOTIDE SEQUENCE [LARGE SCALE GENOMIC DNA]</scope>
    <source>
        <strain evidence="7">JCM 18015</strain>
    </source>
</reference>
<evidence type="ECO:0000313" key="7">
    <source>
        <dbReference type="Proteomes" id="UP001499910"/>
    </source>
</evidence>
<evidence type="ECO:0000256" key="1">
    <source>
        <dbReference type="ARBA" id="ARBA00022679"/>
    </source>
</evidence>
<protein>
    <submittedName>
        <fullName evidence="6">Thiamine diphosphokinase</fullName>
    </submittedName>
</protein>
<dbReference type="InterPro" id="IPR053149">
    <property type="entry name" value="TPK"/>
</dbReference>
<keyword evidence="2" id="KW-0547">Nucleotide-binding</keyword>
<evidence type="ECO:0000259" key="5">
    <source>
        <dbReference type="Pfam" id="PF04263"/>
    </source>
</evidence>
<name>A0ABP9L9Y6_9RHOB</name>
<dbReference type="InterPro" id="IPR036759">
    <property type="entry name" value="TPK_catalytic_sf"/>
</dbReference>
<keyword evidence="1" id="KW-0808">Transferase</keyword>
<proteinExistence type="predicted"/>
<evidence type="ECO:0000256" key="2">
    <source>
        <dbReference type="ARBA" id="ARBA00022741"/>
    </source>
</evidence>
<sequence length="208" mass="21836">MLGGGVVGPGDLDLALSRAPTLIAADGGAGVALSAGYLPEAVIGDMDSLAPADRARLDGRLFPIEEQESTDFDKALRSVAAPLVIAVGFAGARIDHELAAYHTLVTRPDKACIMLGAVDVVFHMPPQLTLALPAGTRFSLFPLAELQGSATGLRWPIDDLLFHPARRIGTSNQTVDPNVTLRFEMPGMLGILPRAHLDAVISALTARV</sequence>
<feature type="domain" description="Thiamin pyrophosphokinase catalytic" evidence="5">
    <location>
        <begin position="15"/>
        <end position="106"/>
    </location>
</feature>
<dbReference type="SUPFAM" id="SSF63862">
    <property type="entry name" value="Thiamin pyrophosphokinase, substrate-binding domain"/>
    <property type="match status" value="1"/>
</dbReference>
<keyword evidence="3" id="KW-0418">Kinase</keyword>
<dbReference type="PANTHER" id="PTHR41299:SF1">
    <property type="entry name" value="THIAMINE PYROPHOSPHOKINASE"/>
    <property type="match status" value="1"/>
</dbReference>
<keyword evidence="4" id="KW-0067">ATP-binding</keyword>
<dbReference type="CDD" id="cd07995">
    <property type="entry name" value="TPK"/>
    <property type="match status" value="1"/>
</dbReference>
<evidence type="ECO:0000256" key="3">
    <source>
        <dbReference type="ARBA" id="ARBA00022777"/>
    </source>
</evidence>
<dbReference type="Gene3D" id="3.40.50.10240">
    <property type="entry name" value="Thiamin pyrophosphokinase, catalytic domain"/>
    <property type="match status" value="1"/>
</dbReference>
<dbReference type="InterPro" id="IPR036371">
    <property type="entry name" value="TPK_B1-bd_sf"/>
</dbReference>
<dbReference type="EMBL" id="BAABHW010000002">
    <property type="protein sequence ID" value="GAA5071097.1"/>
    <property type="molecule type" value="Genomic_DNA"/>
</dbReference>
<comment type="caution">
    <text evidence="6">The sequence shown here is derived from an EMBL/GenBank/DDBJ whole genome shotgun (WGS) entry which is preliminary data.</text>
</comment>
<accession>A0ABP9L9Y6</accession>
<evidence type="ECO:0000313" key="6">
    <source>
        <dbReference type="EMBL" id="GAA5071097.1"/>
    </source>
</evidence>
<evidence type="ECO:0000256" key="4">
    <source>
        <dbReference type="ARBA" id="ARBA00022840"/>
    </source>
</evidence>
<dbReference type="InterPro" id="IPR007371">
    <property type="entry name" value="TPK_catalytic"/>
</dbReference>
<keyword evidence="7" id="KW-1185">Reference proteome</keyword>
<dbReference type="Proteomes" id="UP001499910">
    <property type="component" value="Unassembled WGS sequence"/>
</dbReference>
<dbReference type="PANTHER" id="PTHR41299">
    <property type="entry name" value="THIAMINE PYROPHOSPHOKINASE"/>
    <property type="match status" value="1"/>
</dbReference>